<sequence>MQAPDHIHPPQDSVPQNLHRLGELARNLWWSWNQPARQLFESIDPTLWFLTHHNPVQLLTGVKPERFTALANDPTFVRQYSAVLRSFDQYMSDKSTWAATEFPTLQNSPIAYFSAEFGLHISIPIYSGGLGILAGDHCKEASDLGIPLVGIGFMYPQGYFKQRINPEGWQEATYVPFNRHDSPIHQALTPTGVPCSIKVEIGHRQVTVLVWQVRTGRMSLYLIDTDVADNTPEDRALSARLYGGDQEIRLCQEFLLGIGGVRILRALGINPAVWHCNEGHSAFLTLERIREFVTSGQSHAEASDLVRQSTVFTTHTPVPAGHDIFPFHLMDRYFHNYWGQLGLSREEFLRLGETPESAGHGFNMTALAMRLSAHVNGVSREHGRVSRQMWQHLWPGLAQDLVPIRSLTNGIHAPTWISPEANSLYAKYLSPDWAERVDDPTIWQRVADLPDDALWAVRQTTRRKLMRFIRERARDGWIRGHLQPMQALARGTLLDPEALTIGFARRFATYKRATLLFRDLERLKQLLHNRWRPVQIIFAGKAHPADEPGRYFIHEVLNFCNDHKLGGHIAFLEDYDMHMAKYLVQGVDVWLNTPRAPLEASGTSGQKAALNGVINLSVLDGWWQEGYNGANGWGIQPLPEGTDTQAQDAHDAEQLFRLLEQEVVPLFYQRDLDGIPRGWLHIVKESIKTVAPRFCTKRMVKEYMRQLYAPATARTPSKW</sequence>
<evidence type="ECO:0000256" key="2">
    <source>
        <dbReference type="ARBA" id="ARBA00006047"/>
    </source>
</evidence>
<feature type="domain" description="DUF3417" evidence="4">
    <location>
        <begin position="14"/>
        <end position="122"/>
    </location>
</feature>
<evidence type="ECO:0000313" key="5">
    <source>
        <dbReference type="EMBL" id="CAE6686727.1"/>
    </source>
</evidence>
<protein>
    <submittedName>
        <fullName evidence="5">Maltodextrin phosphorylase</fullName>
        <ecNumber evidence="5">2.4.1.1</ecNumber>
    </submittedName>
</protein>
<organism evidence="5 6">
    <name type="scientific">Nitrospira defluvii</name>
    <dbReference type="NCBI Taxonomy" id="330214"/>
    <lineage>
        <taxon>Bacteria</taxon>
        <taxon>Pseudomonadati</taxon>
        <taxon>Nitrospirota</taxon>
        <taxon>Nitrospiria</taxon>
        <taxon>Nitrospirales</taxon>
        <taxon>Nitrospiraceae</taxon>
        <taxon>Nitrospira</taxon>
    </lineage>
</organism>
<reference evidence="5 6" key="1">
    <citation type="submission" date="2021-02" db="EMBL/GenBank/DDBJ databases">
        <authorList>
            <person name="Han P."/>
        </authorList>
    </citation>
    <scope>NUCLEOTIDE SEQUENCE [LARGE SCALE GENOMIC DNA]</scope>
    <source>
        <strain evidence="5">Candidatus Nitrospira sp. ZN2</strain>
    </source>
</reference>
<comment type="similarity">
    <text evidence="2">Belongs to the glycogen phosphorylase family.</text>
</comment>
<gene>
    <name evidence="5" type="primary">malP</name>
    <name evidence="5" type="ORF">NSPZN2_10005</name>
</gene>
<dbReference type="Proteomes" id="UP000675880">
    <property type="component" value="Unassembled WGS sequence"/>
</dbReference>
<dbReference type="GO" id="GO:0004645">
    <property type="term" value="F:1,4-alpha-oligoglucan phosphorylase activity"/>
    <property type="evidence" value="ECO:0007669"/>
    <property type="project" value="UniProtKB-EC"/>
</dbReference>
<dbReference type="InterPro" id="IPR052182">
    <property type="entry name" value="Glycogen/Maltodextrin_Phosph"/>
</dbReference>
<comment type="catalytic activity">
    <reaction evidence="1">
        <text>[(1-&gt;4)-alpha-D-glucosyl](n) + phosphate = [(1-&gt;4)-alpha-D-glucosyl](n-1) + alpha-D-glucose 1-phosphate</text>
        <dbReference type="Rhea" id="RHEA:41732"/>
        <dbReference type="Rhea" id="RHEA-COMP:9584"/>
        <dbReference type="Rhea" id="RHEA-COMP:9586"/>
        <dbReference type="ChEBI" id="CHEBI:15444"/>
        <dbReference type="ChEBI" id="CHEBI:43474"/>
        <dbReference type="ChEBI" id="CHEBI:58601"/>
        <dbReference type="EC" id="2.4.1.1"/>
    </reaction>
</comment>
<keyword evidence="6" id="KW-1185">Reference proteome</keyword>
<dbReference type="InterPro" id="IPR011834">
    <property type="entry name" value="Agluc_phsphrylas"/>
</dbReference>
<dbReference type="Gene3D" id="3.40.50.2000">
    <property type="entry name" value="Glycogen Phosphorylase B"/>
    <property type="match status" value="3"/>
</dbReference>
<evidence type="ECO:0000313" key="6">
    <source>
        <dbReference type="Proteomes" id="UP000675880"/>
    </source>
</evidence>
<proteinExistence type="inferred from homology"/>
<dbReference type="PANTHER" id="PTHR42655:SF1">
    <property type="entry name" value="GLYCOGEN PHOSPHORYLASE"/>
    <property type="match status" value="1"/>
</dbReference>
<dbReference type="PANTHER" id="PTHR42655">
    <property type="entry name" value="GLYCOGEN PHOSPHORYLASE"/>
    <property type="match status" value="1"/>
</dbReference>
<dbReference type="Pfam" id="PF11897">
    <property type="entry name" value="DUF3417"/>
    <property type="match status" value="1"/>
</dbReference>
<dbReference type="RefSeq" id="WP_213039966.1">
    <property type="nucleotide sequence ID" value="NZ_CAJNBJ010000001.1"/>
</dbReference>
<dbReference type="SUPFAM" id="SSF53756">
    <property type="entry name" value="UDP-Glycosyltransferase/glycogen phosphorylase"/>
    <property type="match status" value="1"/>
</dbReference>
<keyword evidence="5" id="KW-0328">Glycosyltransferase</keyword>
<evidence type="ECO:0000256" key="1">
    <source>
        <dbReference type="ARBA" id="ARBA00001275"/>
    </source>
</evidence>
<dbReference type="EC" id="2.4.1.1" evidence="5"/>
<name>A0ABN7KDA6_9BACT</name>
<dbReference type="NCBIfam" id="TIGR02094">
    <property type="entry name" value="more_P_ylases"/>
    <property type="match status" value="1"/>
</dbReference>
<evidence type="ECO:0000259" key="4">
    <source>
        <dbReference type="Pfam" id="PF11897"/>
    </source>
</evidence>
<dbReference type="Pfam" id="PF00343">
    <property type="entry name" value="Phosphorylase"/>
    <property type="match status" value="1"/>
</dbReference>
<dbReference type="InterPro" id="IPR000811">
    <property type="entry name" value="Glyco_trans_35"/>
</dbReference>
<dbReference type="InterPro" id="IPR024517">
    <property type="entry name" value="Glycogen_phosphorylase_DUF3417"/>
</dbReference>
<keyword evidence="3" id="KW-0021">Allosteric enzyme</keyword>
<dbReference type="PIRSF" id="PIRSF000460">
    <property type="entry name" value="Pprylas_GlgP"/>
    <property type="match status" value="1"/>
</dbReference>
<evidence type="ECO:0000256" key="3">
    <source>
        <dbReference type="ARBA" id="ARBA00022533"/>
    </source>
</evidence>
<keyword evidence="5" id="KW-0808">Transferase</keyword>
<dbReference type="EMBL" id="CAJNBJ010000001">
    <property type="protein sequence ID" value="CAE6686727.1"/>
    <property type="molecule type" value="Genomic_DNA"/>
</dbReference>
<comment type="caution">
    <text evidence="5">The sequence shown here is derived from an EMBL/GenBank/DDBJ whole genome shotgun (WGS) entry which is preliminary data.</text>
</comment>
<accession>A0ABN7KDA6</accession>